<name>A0ABR6BAM5_9PSEU</name>
<sequence length="115" mass="12023">MNAPNGTFVTGTTYAPLDSIVTEAIAPHNVMKVPFMALNAPKVPFETPNVSKGTFMTLPGRGAKVPFAALSAVKATFAAHGAWAAAPTHTRPGPRASITAQRLGWRHGSGEDQRG</sequence>
<accession>A0ABR6BAM5</accession>
<dbReference type="Proteomes" id="UP000517916">
    <property type="component" value="Unassembled WGS sequence"/>
</dbReference>
<dbReference type="RefSeq" id="WP_182836458.1">
    <property type="nucleotide sequence ID" value="NZ_BAAABQ010000065.1"/>
</dbReference>
<dbReference type="EMBL" id="JACJID010000001">
    <property type="protein sequence ID" value="MBA8923906.1"/>
    <property type="molecule type" value="Genomic_DNA"/>
</dbReference>
<proteinExistence type="predicted"/>
<gene>
    <name evidence="2" type="ORF">BC739_001103</name>
</gene>
<keyword evidence="3" id="KW-1185">Reference proteome</keyword>
<evidence type="ECO:0000313" key="3">
    <source>
        <dbReference type="Proteomes" id="UP000517916"/>
    </source>
</evidence>
<feature type="region of interest" description="Disordered" evidence="1">
    <location>
        <begin position="84"/>
        <end position="115"/>
    </location>
</feature>
<organism evidence="2 3">
    <name type="scientific">Kutzneria viridogrisea</name>
    <dbReference type="NCBI Taxonomy" id="47990"/>
    <lineage>
        <taxon>Bacteria</taxon>
        <taxon>Bacillati</taxon>
        <taxon>Actinomycetota</taxon>
        <taxon>Actinomycetes</taxon>
        <taxon>Pseudonocardiales</taxon>
        <taxon>Pseudonocardiaceae</taxon>
        <taxon>Kutzneria</taxon>
    </lineage>
</organism>
<protein>
    <submittedName>
        <fullName evidence="2">Uncharacterized protein</fullName>
    </submittedName>
</protein>
<comment type="caution">
    <text evidence="2">The sequence shown here is derived from an EMBL/GenBank/DDBJ whole genome shotgun (WGS) entry which is preliminary data.</text>
</comment>
<reference evidence="2 3" key="1">
    <citation type="submission" date="2020-08" db="EMBL/GenBank/DDBJ databases">
        <title>Genomic Encyclopedia of Archaeal and Bacterial Type Strains, Phase II (KMG-II): from individual species to whole genera.</title>
        <authorList>
            <person name="Goeker M."/>
        </authorList>
    </citation>
    <scope>NUCLEOTIDE SEQUENCE [LARGE SCALE GENOMIC DNA]</scope>
    <source>
        <strain evidence="2 3">DSM 43850</strain>
    </source>
</reference>
<evidence type="ECO:0000313" key="2">
    <source>
        <dbReference type="EMBL" id="MBA8923906.1"/>
    </source>
</evidence>
<evidence type="ECO:0000256" key="1">
    <source>
        <dbReference type="SAM" id="MobiDB-lite"/>
    </source>
</evidence>